<evidence type="ECO:0000313" key="1">
    <source>
        <dbReference type="EMBL" id="KAK0710018.1"/>
    </source>
</evidence>
<protein>
    <submittedName>
        <fullName evidence="1">Uncharacterized protein</fullName>
    </submittedName>
</protein>
<dbReference type="GeneID" id="85323618"/>
<comment type="caution">
    <text evidence="1">The sequence shown here is derived from an EMBL/GenBank/DDBJ whole genome shotgun (WGS) entry which is preliminary data.</text>
</comment>
<dbReference type="Proteomes" id="UP001172101">
    <property type="component" value="Unassembled WGS sequence"/>
</dbReference>
<sequence length="238" mass="24960">MPPGQSSLTFVPHRQPGTPGGRAPFLAAHAVLWAGSQRASKLQVSDGSGGLLKVSMNIIEDVAELDVVVVGGVVVVELADLVEVAVQTEGSGGSRWAGKDAGRRGRGGDDLLVELHAGGVADGFVDHRGQEVLVLRGILELEPDVFLQVGKGEVGPGDDDIGIKFLGVDEFLEIHEIVEARQNRGPGPVDNVGTIAVFKTTTHYDAELEGIADVEKQIGSTLVVRIRLGRNIIQSGAN</sequence>
<gene>
    <name evidence="1" type="ORF">B0T26DRAFT_679349</name>
</gene>
<proteinExistence type="predicted"/>
<organism evidence="1 2">
    <name type="scientific">Lasiosphaeria miniovina</name>
    <dbReference type="NCBI Taxonomy" id="1954250"/>
    <lineage>
        <taxon>Eukaryota</taxon>
        <taxon>Fungi</taxon>
        <taxon>Dikarya</taxon>
        <taxon>Ascomycota</taxon>
        <taxon>Pezizomycotina</taxon>
        <taxon>Sordariomycetes</taxon>
        <taxon>Sordariomycetidae</taxon>
        <taxon>Sordariales</taxon>
        <taxon>Lasiosphaeriaceae</taxon>
        <taxon>Lasiosphaeria</taxon>
    </lineage>
</organism>
<accession>A0AA40A631</accession>
<dbReference type="AlphaFoldDB" id="A0AA40A631"/>
<dbReference type="RefSeq" id="XP_060293322.1">
    <property type="nucleotide sequence ID" value="XM_060440348.1"/>
</dbReference>
<dbReference type="EMBL" id="JAUIRO010000006">
    <property type="protein sequence ID" value="KAK0710018.1"/>
    <property type="molecule type" value="Genomic_DNA"/>
</dbReference>
<name>A0AA40A631_9PEZI</name>
<reference evidence="1" key="1">
    <citation type="submission" date="2023-06" db="EMBL/GenBank/DDBJ databases">
        <title>Genome-scale phylogeny and comparative genomics of the fungal order Sordariales.</title>
        <authorList>
            <consortium name="Lawrence Berkeley National Laboratory"/>
            <person name="Hensen N."/>
            <person name="Bonometti L."/>
            <person name="Westerberg I."/>
            <person name="Brannstrom I.O."/>
            <person name="Guillou S."/>
            <person name="Cros-Aarteil S."/>
            <person name="Calhoun S."/>
            <person name="Haridas S."/>
            <person name="Kuo A."/>
            <person name="Mondo S."/>
            <person name="Pangilinan J."/>
            <person name="Riley R."/>
            <person name="LaButti K."/>
            <person name="Andreopoulos B."/>
            <person name="Lipzen A."/>
            <person name="Chen C."/>
            <person name="Yanf M."/>
            <person name="Daum C."/>
            <person name="Ng V."/>
            <person name="Clum A."/>
            <person name="Steindorff A."/>
            <person name="Ohm R."/>
            <person name="Martin F."/>
            <person name="Silar P."/>
            <person name="Natvig D."/>
            <person name="Lalanne C."/>
            <person name="Gautier V."/>
            <person name="Ament-velasquez S.L."/>
            <person name="Kruys A."/>
            <person name="Hutchinson M.I."/>
            <person name="Powell A.J."/>
            <person name="Barry K."/>
            <person name="Miller A.N."/>
            <person name="Grigoriev I.V."/>
            <person name="Debuchy R."/>
            <person name="Gladieux P."/>
            <person name="Thoren M.H."/>
            <person name="Johannesson H."/>
        </authorList>
    </citation>
    <scope>NUCLEOTIDE SEQUENCE</scope>
    <source>
        <strain evidence="1">SMH2392-1A</strain>
    </source>
</reference>
<keyword evidence="2" id="KW-1185">Reference proteome</keyword>
<evidence type="ECO:0000313" key="2">
    <source>
        <dbReference type="Proteomes" id="UP001172101"/>
    </source>
</evidence>